<evidence type="ECO:0000313" key="2">
    <source>
        <dbReference type="EMBL" id="MBF0636778.1"/>
    </source>
</evidence>
<feature type="transmembrane region" description="Helical" evidence="1">
    <location>
        <begin position="314"/>
        <end position="336"/>
    </location>
</feature>
<proteinExistence type="predicted"/>
<feature type="transmembrane region" description="Helical" evidence="1">
    <location>
        <begin position="37"/>
        <end position="55"/>
    </location>
</feature>
<comment type="caution">
    <text evidence="2">The sequence shown here is derived from an EMBL/GenBank/DDBJ whole genome shotgun (WGS) entry which is preliminary data.</text>
</comment>
<protein>
    <recommendedName>
        <fullName evidence="4">Glycosyltransferase RgtA/B/C/D-like domain-containing protein</fullName>
    </recommendedName>
</protein>
<sequence>MAIIHAALVASLILLVLSAAGASLKRSVPRSDLFRHAAQLHLSAFFLLAALTILTRINQEAGIPIPHAIIVTAALLPLLALSALRTLLDPHFPDLTYWISIWAKMFLLCLLSASTYAIVRTPDSHSFIPALDNNDIFPYLLRASAFLPWQSGQMAADIGGNTPQDLLSSSSKFASALFLAFFKSIISSPAMAATAAMTAVKAVIIHLFWSVFRSQRPPTIAGLAWLTFLAFLPTLDLAGLRFHLSQLMFIYVAAMSMLFVDKLFLGPLYRTLFSVCILVTTVALLYPVALPLYGALAFAALIGHLYINRKPLPWQPVLLLAAALAAGYLLITTTLLQQTDYYHHIEGSYYPMNFLPLTGHLLAPIGFRVFGIGLTVSTALPALIAIDLLLIIVIIRLALRFSPACSHNRAMLSLLLLVGTTAGYLTLYALSDGNYRAYKFGTTAVTLAVLFMGGNMLHISHQFPRKTTILTLALVTAINIAGLSYTNMDRSIPSRYDNWARAINEEKRETVICDFSGYNVNMYLPLVLHGVSLYSLRDTYYSSPPPAGTTTVFTDRPISDITARVIRCYPGEIREIRLENPSATLSSP</sequence>
<organism evidence="2 3">
    <name type="scientific">Prosthecochloris ethylica</name>
    <dbReference type="NCBI Taxonomy" id="2743976"/>
    <lineage>
        <taxon>Bacteria</taxon>
        <taxon>Pseudomonadati</taxon>
        <taxon>Chlorobiota</taxon>
        <taxon>Chlorobiia</taxon>
        <taxon>Chlorobiales</taxon>
        <taxon>Chlorobiaceae</taxon>
        <taxon>Prosthecochloris</taxon>
    </lineage>
</organism>
<feature type="transmembrane region" description="Helical" evidence="1">
    <location>
        <begin position="379"/>
        <end position="399"/>
    </location>
</feature>
<reference evidence="2 3" key="1">
    <citation type="journal article" date="2020" name="Microorganisms">
        <title>Simultaneous Genome Sequencing of Prosthecochloris ethylica and Desulfuromonas acetoxidans within a Syntrophic Mixture Reveals Unique Pili and Protein Interactions.</title>
        <authorList>
            <person name="Kyndt J.A."/>
            <person name="Van Beeumen J.J."/>
            <person name="Meyer T.E."/>
        </authorList>
    </citation>
    <scope>NUCLEOTIDE SEQUENCE [LARGE SCALE GENOMIC DNA]</scope>
    <source>
        <strain evidence="2 3">N3</strain>
    </source>
</reference>
<feature type="transmembrane region" description="Helical" evidence="1">
    <location>
        <begin position="469"/>
        <end position="488"/>
    </location>
</feature>
<feature type="transmembrane region" description="Helical" evidence="1">
    <location>
        <begin position="272"/>
        <end position="302"/>
    </location>
</feature>
<accession>A0ABR9XS60</accession>
<feature type="transmembrane region" description="Helical" evidence="1">
    <location>
        <begin position="248"/>
        <end position="265"/>
    </location>
</feature>
<feature type="transmembrane region" description="Helical" evidence="1">
    <location>
        <begin position="411"/>
        <end position="431"/>
    </location>
</feature>
<keyword evidence="3" id="KW-1185">Reference proteome</keyword>
<evidence type="ECO:0000313" key="3">
    <source>
        <dbReference type="Proteomes" id="UP000619838"/>
    </source>
</evidence>
<keyword evidence="1" id="KW-0472">Membrane</keyword>
<feature type="transmembrane region" description="Helical" evidence="1">
    <location>
        <begin position="192"/>
        <end position="211"/>
    </location>
</feature>
<feature type="transmembrane region" description="Helical" evidence="1">
    <location>
        <begin position="437"/>
        <end position="457"/>
    </location>
</feature>
<gene>
    <name evidence="2" type="ORF">INT08_06260</name>
</gene>
<keyword evidence="1" id="KW-1133">Transmembrane helix</keyword>
<feature type="transmembrane region" description="Helical" evidence="1">
    <location>
        <begin position="223"/>
        <end position="242"/>
    </location>
</feature>
<dbReference type="RefSeq" id="WP_175187459.1">
    <property type="nucleotide sequence ID" value="NZ_JABVZQ010000009.1"/>
</dbReference>
<feature type="transmembrane region" description="Helical" evidence="1">
    <location>
        <begin position="67"/>
        <end position="85"/>
    </location>
</feature>
<feature type="transmembrane region" description="Helical" evidence="1">
    <location>
        <begin position="348"/>
        <end position="367"/>
    </location>
</feature>
<name>A0ABR9XS60_9CHLB</name>
<evidence type="ECO:0008006" key="4">
    <source>
        <dbReference type="Google" id="ProtNLM"/>
    </source>
</evidence>
<feature type="transmembrane region" description="Helical" evidence="1">
    <location>
        <begin position="97"/>
        <end position="119"/>
    </location>
</feature>
<evidence type="ECO:0000256" key="1">
    <source>
        <dbReference type="SAM" id="Phobius"/>
    </source>
</evidence>
<keyword evidence="1" id="KW-0812">Transmembrane</keyword>
<dbReference type="EMBL" id="JADGII010000008">
    <property type="protein sequence ID" value="MBF0636778.1"/>
    <property type="molecule type" value="Genomic_DNA"/>
</dbReference>
<dbReference type="Proteomes" id="UP000619838">
    <property type="component" value="Unassembled WGS sequence"/>
</dbReference>